<dbReference type="AlphaFoldDB" id="A0A7J6T5A0"/>
<organism evidence="2 3">
    <name type="scientific">Perkinsus olseni</name>
    <name type="common">Perkinsus atlanticus</name>
    <dbReference type="NCBI Taxonomy" id="32597"/>
    <lineage>
        <taxon>Eukaryota</taxon>
        <taxon>Sar</taxon>
        <taxon>Alveolata</taxon>
        <taxon>Perkinsozoa</taxon>
        <taxon>Perkinsea</taxon>
        <taxon>Perkinsida</taxon>
        <taxon>Perkinsidae</taxon>
        <taxon>Perkinsus</taxon>
    </lineage>
</organism>
<sequence length="497" mass="54473">SFSFHSVMLLLLLSSKIRASSTRRWSRKVPSVRMSFSTRAGVTSEEGAPVGVEEGEGWWQPLALPGKSVISEMEPPELEALFAEVLKAARGRKVSVDEDSILVILCERLSALSPTEISLRQACGFLNAISSLAPDVPVSAELEPAVANLIEIIAQGCRGKHAGNSPGLSLADIALSARALSRLKLKSSPTYSDLIQMASFINLDHSMPTTLVAWQCWAALVLGDLRSLTFDRFTRLMKGIKLSQWCAHNVDAFDGEGLVSCVHLAARAAPPEHVDSLLNNSLSQTVIGYVEQPEDGQVRVVDFSLVNYPNKNRTGITFFALFDEEALRNFNDNHMKDFRQLDPSKGVSARSVKMHLERHLGFLPMGKYTKKFTPKSELYAGAGARSWSQEASLLCGFYLSRPDVGQAFSLTGVFAKLSTAKDGYGRGTIKPRLNVSRLYDLLSNAKEAAPKPGHQVRGNMMALDIWPASFGDSVTKDGLILVDLLHWLMRGSMKYDD</sequence>
<proteinExistence type="predicted"/>
<accession>A0A7J6T5A0</accession>
<feature type="non-terminal residue" evidence="2">
    <location>
        <position position="497"/>
    </location>
</feature>
<reference evidence="2 3" key="1">
    <citation type="submission" date="2020-04" db="EMBL/GenBank/DDBJ databases">
        <title>Perkinsus olseni comparative genomics.</title>
        <authorList>
            <person name="Bogema D.R."/>
        </authorList>
    </citation>
    <scope>NUCLEOTIDE SEQUENCE [LARGE SCALE GENOMIC DNA]</scope>
    <source>
        <strain evidence="2">ATCC PRA-205</strain>
    </source>
</reference>
<dbReference type="Proteomes" id="UP000574390">
    <property type="component" value="Unassembled WGS sequence"/>
</dbReference>
<comment type="caution">
    <text evidence="2">The sequence shown here is derived from an EMBL/GenBank/DDBJ whole genome shotgun (WGS) entry which is preliminary data.</text>
</comment>
<evidence type="ECO:0000256" key="1">
    <source>
        <dbReference type="SAM" id="SignalP"/>
    </source>
</evidence>
<dbReference type="EMBL" id="JABANM010009756">
    <property type="protein sequence ID" value="KAF4740419.1"/>
    <property type="molecule type" value="Genomic_DNA"/>
</dbReference>
<gene>
    <name evidence="2" type="ORF">FOZ62_028101</name>
</gene>
<feature type="chain" id="PRO_5029896098" evidence="1">
    <location>
        <begin position="20"/>
        <end position="497"/>
    </location>
</feature>
<protein>
    <submittedName>
        <fullName evidence="2">Uncharacterized protein</fullName>
    </submittedName>
</protein>
<evidence type="ECO:0000313" key="2">
    <source>
        <dbReference type="EMBL" id="KAF4740419.1"/>
    </source>
</evidence>
<evidence type="ECO:0000313" key="3">
    <source>
        <dbReference type="Proteomes" id="UP000574390"/>
    </source>
</evidence>
<keyword evidence="1" id="KW-0732">Signal</keyword>
<name>A0A7J6T5A0_PEROL</name>
<feature type="signal peptide" evidence="1">
    <location>
        <begin position="1"/>
        <end position="19"/>
    </location>
</feature>